<evidence type="ECO:0000313" key="2">
    <source>
        <dbReference type="Proteomes" id="UP001521074"/>
    </source>
</evidence>
<organism evidence="1 2">
    <name type="scientific">Acetobacter sicerae</name>
    <dbReference type="NCBI Taxonomy" id="85325"/>
    <lineage>
        <taxon>Bacteria</taxon>
        <taxon>Pseudomonadati</taxon>
        <taxon>Pseudomonadota</taxon>
        <taxon>Alphaproteobacteria</taxon>
        <taxon>Acetobacterales</taxon>
        <taxon>Acetobacteraceae</taxon>
        <taxon>Acetobacter</taxon>
    </lineage>
</organism>
<dbReference type="Proteomes" id="UP001521074">
    <property type="component" value="Unassembled WGS sequence"/>
</dbReference>
<accession>A0ABS8VXZ9</accession>
<dbReference type="RefSeq" id="WP_232878397.1">
    <property type="nucleotide sequence ID" value="NZ_JAJSOJ010000041.1"/>
</dbReference>
<gene>
    <name evidence="1" type="ORF">LWC05_11945</name>
</gene>
<reference evidence="1 2" key="1">
    <citation type="submission" date="2021-12" db="EMBL/GenBank/DDBJ databases">
        <title>Genome sequence of Acetobacter sicerae DmPark20a_162.</title>
        <authorList>
            <person name="Chaston J.M."/>
        </authorList>
    </citation>
    <scope>NUCLEOTIDE SEQUENCE [LARGE SCALE GENOMIC DNA]</scope>
    <source>
        <strain evidence="1 2">DmPark20a_162</strain>
    </source>
</reference>
<proteinExistence type="predicted"/>
<name>A0ABS8VXZ9_9PROT</name>
<evidence type="ECO:0000313" key="1">
    <source>
        <dbReference type="EMBL" id="MCE0744594.1"/>
    </source>
</evidence>
<dbReference type="EMBL" id="JAJSOJ010000041">
    <property type="protein sequence ID" value="MCE0744594.1"/>
    <property type="molecule type" value="Genomic_DNA"/>
</dbReference>
<keyword evidence="2" id="KW-1185">Reference proteome</keyword>
<comment type="caution">
    <text evidence="1">The sequence shown here is derived from an EMBL/GenBank/DDBJ whole genome shotgun (WGS) entry which is preliminary data.</text>
</comment>
<protein>
    <submittedName>
        <fullName evidence="1">Uncharacterized protein</fullName>
    </submittedName>
</protein>
<sequence length="80" mass="8874">MARTRIIDGELFWWSPSRAAFYPASMHRSYHAGADGWPDDARMVSHDVFVAFGLTPAPYGHRRGADADGNPCWVALEPSP</sequence>